<name>A0A1S2L7S3_9BACI</name>
<reference evidence="4 5" key="1">
    <citation type="submission" date="2016-10" db="EMBL/GenBank/DDBJ databases">
        <title>Draft genome sequences of four alkaliphilic bacteria belonging to the Anaerobacillus genus.</title>
        <authorList>
            <person name="Bassil N.M."/>
            <person name="Lloyd J.R."/>
        </authorList>
    </citation>
    <scope>NUCLEOTIDE SEQUENCE [LARGE SCALE GENOMIC DNA]</scope>
    <source>
        <strain evidence="4 5">DSM 15340</strain>
    </source>
</reference>
<dbReference type="PANTHER" id="PTHR33744:SF1">
    <property type="entry name" value="DNA-BINDING TRANSCRIPTIONAL ACTIVATOR ADER"/>
    <property type="match status" value="1"/>
</dbReference>
<dbReference type="Gene3D" id="3.30.450.40">
    <property type="match status" value="1"/>
</dbReference>
<accession>A0A1S2L7S3</accession>
<dbReference type="InterPro" id="IPR042070">
    <property type="entry name" value="PucR_C-HTH_sf"/>
</dbReference>
<dbReference type="RefSeq" id="WP_071314688.1">
    <property type="nucleotide sequence ID" value="NZ_MLQQ01000052.1"/>
</dbReference>
<dbReference type="InterPro" id="IPR041522">
    <property type="entry name" value="CdaR_GGDEF"/>
</dbReference>
<proteinExistence type="inferred from homology"/>
<dbReference type="InterPro" id="IPR025736">
    <property type="entry name" value="PucR_C-HTH_dom"/>
</dbReference>
<dbReference type="InterPro" id="IPR051448">
    <property type="entry name" value="CdaR-like_regulators"/>
</dbReference>
<keyword evidence="5" id="KW-1185">Reference proteome</keyword>
<organism evidence="4 5">
    <name type="scientific">Anaerobacillus arseniciselenatis</name>
    <dbReference type="NCBI Taxonomy" id="85682"/>
    <lineage>
        <taxon>Bacteria</taxon>
        <taxon>Bacillati</taxon>
        <taxon>Bacillota</taxon>
        <taxon>Bacilli</taxon>
        <taxon>Bacillales</taxon>
        <taxon>Bacillaceae</taxon>
        <taxon>Anaerobacillus</taxon>
    </lineage>
</organism>
<dbReference type="EMBL" id="MLQQ01000052">
    <property type="protein sequence ID" value="OIJ08528.1"/>
    <property type="molecule type" value="Genomic_DNA"/>
</dbReference>
<evidence type="ECO:0000256" key="1">
    <source>
        <dbReference type="ARBA" id="ARBA00006754"/>
    </source>
</evidence>
<dbReference type="Gene3D" id="1.10.10.2840">
    <property type="entry name" value="PucR C-terminal helix-turn-helix domain"/>
    <property type="match status" value="1"/>
</dbReference>
<evidence type="ECO:0000259" key="2">
    <source>
        <dbReference type="Pfam" id="PF13556"/>
    </source>
</evidence>
<dbReference type="Pfam" id="PF13556">
    <property type="entry name" value="HTH_30"/>
    <property type="match status" value="1"/>
</dbReference>
<feature type="domain" description="PucR C-terminal helix-turn-helix" evidence="2">
    <location>
        <begin position="350"/>
        <end position="407"/>
    </location>
</feature>
<dbReference type="AlphaFoldDB" id="A0A1S2L7S3"/>
<sequence>MNHYPLNKDPFKETFGSLENLVDKISDVLQCPVTIEDANHRLLAYSSHEGQSDKARVDTIIARRVPEKVINSLWRAGIIPKLNQSNDPVRISEINDIGLGDRVATAIVSKNGILGYIWVLEIDKRLSEEQFSLLKQAAQTAKNQLLQVQVRKKKKQEGHQELFWQILTGHLKSHEEIKEKIEQFGLPPSLPASVIIFQFKDEITPKIESHISYMVTTTQQLRITFFVISRHELILLGSPLQGSEDKSATVNFIEDFISQMGKRFKVNNIQGACGSSYDTYEKVEKSYHEAITVLNIKNQFPQEVGDTYSYQQLGIYRYLEVLLKKKQEDGYENATLKKLGEYDGINKTQLLETLEIYLNNDSNVNDAAKELHIHTNTLIYRLKRIVEIADIDLKNPNQKMTLYLDIKLNKLI</sequence>
<dbReference type="Pfam" id="PF17853">
    <property type="entry name" value="GGDEF_2"/>
    <property type="match status" value="1"/>
</dbReference>
<dbReference type="Proteomes" id="UP000180098">
    <property type="component" value="Unassembled WGS sequence"/>
</dbReference>
<feature type="domain" description="CdaR GGDEF-like" evidence="3">
    <location>
        <begin position="170"/>
        <end position="296"/>
    </location>
</feature>
<comment type="caution">
    <text evidence="4">The sequence shown here is derived from an EMBL/GenBank/DDBJ whole genome shotgun (WGS) entry which is preliminary data.</text>
</comment>
<gene>
    <name evidence="4" type="ORF">BKP35_17575</name>
</gene>
<evidence type="ECO:0000313" key="5">
    <source>
        <dbReference type="Proteomes" id="UP000180098"/>
    </source>
</evidence>
<dbReference type="InterPro" id="IPR029016">
    <property type="entry name" value="GAF-like_dom_sf"/>
</dbReference>
<dbReference type="PANTHER" id="PTHR33744">
    <property type="entry name" value="CARBOHYDRATE DIACID REGULATOR"/>
    <property type="match status" value="1"/>
</dbReference>
<protein>
    <submittedName>
        <fullName evidence="4">PucR family transcriptional regulator</fullName>
    </submittedName>
</protein>
<evidence type="ECO:0000259" key="3">
    <source>
        <dbReference type="Pfam" id="PF17853"/>
    </source>
</evidence>
<evidence type="ECO:0000313" key="4">
    <source>
        <dbReference type="EMBL" id="OIJ08528.1"/>
    </source>
</evidence>
<comment type="similarity">
    <text evidence="1">Belongs to the CdaR family.</text>
</comment>
<dbReference type="OrthoDB" id="9792148at2"/>